<dbReference type="AlphaFoldDB" id="A0A235BV24"/>
<proteinExistence type="predicted"/>
<protein>
    <recommendedName>
        <fullName evidence="5">Periplasmic heavy metal sensor</fullName>
    </recommendedName>
</protein>
<feature type="region of interest" description="Disordered" evidence="1">
    <location>
        <begin position="138"/>
        <end position="167"/>
    </location>
</feature>
<dbReference type="Proteomes" id="UP000215559">
    <property type="component" value="Unassembled WGS sequence"/>
</dbReference>
<feature type="chain" id="PRO_5012285694" description="Periplasmic heavy metal sensor" evidence="2">
    <location>
        <begin position="26"/>
        <end position="167"/>
    </location>
</feature>
<dbReference type="EMBL" id="NOZP01000090">
    <property type="protein sequence ID" value="OYD15617.1"/>
    <property type="molecule type" value="Genomic_DNA"/>
</dbReference>
<organism evidence="3 4">
    <name type="scientific">candidate division WOR-3 bacterium JGI_Cruoil_03_51_56</name>
    <dbReference type="NCBI Taxonomy" id="1973747"/>
    <lineage>
        <taxon>Bacteria</taxon>
        <taxon>Bacteria division WOR-3</taxon>
    </lineage>
</organism>
<accession>A0A235BV24</accession>
<evidence type="ECO:0008006" key="5">
    <source>
        <dbReference type="Google" id="ProtNLM"/>
    </source>
</evidence>
<comment type="caution">
    <text evidence="3">The sequence shown here is derived from an EMBL/GenBank/DDBJ whole genome shotgun (WGS) entry which is preliminary data.</text>
</comment>
<evidence type="ECO:0000313" key="3">
    <source>
        <dbReference type="EMBL" id="OYD15617.1"/>
    </source>
</evidence>
<dbReference type="Gene3D" id="1.20.120.1490">
    <property type="match status" value="1"/>
</dbReference>
<evidence type="ECO:0000256" key="2">
    <source>
        <dbReference type="SAM" id="SignalP"/>
    </source>
</evidence>
<sequence>MKKTSRWLAVVVVVAGLAFAGWAIAQEKPENAPAQAEYGIRGLDLTTEQLDKVDLLRMDKLKEVLPMRTDIRIKEMELAALWRADEPSAKKIIAKIKEIGNLRTKLEIAKVNQKFGIYKILTPEQRKKAKRFLMGRRGRRTFRGQGHRMRNQPRRMRKLLPPPPEEP</sequence>
<evidence type="ECO:0000256" key="1">
    <source>
        <dbReference type="SAM" id="MobiDB-lite"/>
    </source>
</evidence>
<dbReference type="Pfam" id="PF13801">
    <property type="entry name" value="Metal_resist"/>
    <property type="match status" value="1"/>
</dbReference>
<feature type="compositionally biased region" description="Basic residues" evidence="1">
    <location>
        <begin position="138"/>
        <end position="158"/>
    </location>
</feature>
<feature type="signal peptide" evidence="2">
    <location>
        <begin position="1"/>
        <end position="25"/>
    </location>
</feature>
<gene>
    <name evidence="3" type="ORF">CH330_05130</name>
</gene>
<name>A0A235BV24_UNCW3</name>
<dbReference type="InterPro" id="IPR025961">
    <property type="entry name" value="Metal_resist"/>
</dbReference>
<reference evidence="3 4" key="1">
    <citation type="submission" date="2017-07" db="EMBL/GenBank/DDBJ databases">
        <title>Recovery of genomes from metagenomes via a dereplication, aggregation, and scoring strategy.</title>
        <authorList>
            <person name="Sieber C.M."/>
            <person name="Probst A.J."/>
            <person name="Sharrar A."/>
            <person name="Thomas B.C."/>
            <person name="Hess M."/>
            <person name="Tringe S.G."/>
            <person name="Banfield J.F."/>
        </authorList>
    </citation>
    <scope>NUCLEOTIDE SEQUENCE [LARGE SCALE GENOMIC DNA]</scope>
    <source>
        <strain evidence="3">JGI_Cruoil_03_51_56</strain>
    </source>
</reference>
<evidence type="ECO:0000313" key="4">
    <source>
        <dbReference type="Proteomes" id="UP000215559"/>
    </source>
</evidence>
<keyword evidence="2" id="KW-0732">Signal</keyword>